<dbReference type="AlphaFoldDB" id="A0AA36EYS5"/>
<sequence length="92" mass="10767">MELSLTHHYSYACYGLELVYYCYKVVNAYVEDVRETKEMRVVAFALTNSLLIRNSFSPFSKLFRRLPLVLRRFLSSFDKTNSSSSTGIYETE</sequence>
<reference evidence="1" key="1">
    <citation type="submission" date="2023-08" db="EMBL/GenBank/DDBJ databases">
        <authorList>
            <person name="Alioto T."/>
            <person name="Alioto T."/>
            <person name="Gomez Garrido J."/>
        </authorList>
    </citation>
    <scope>NUCLEOTIDE SEQUENCE</scope>
</reference>
<name>A0AA36EYS5_OCTVU</name>
<evidence type="ECO:0000313" key="2">
    <source>
        <dbReference type="Proteomes" id="UP001162480"/>
    </source>
</evidence>
<protein>
    <submittedName>
        <fullName evidence="1">Uncharacterized protein</fullName>
    </submittedName>
</protein>
<keyword evidence="2" id="KW-1185">Reference proteome</keyword>
<evidence type="ECO:0000313" key="1">
    <source>
        <dbReference type="EMBL" id="CAI9716798.1"/>
    </source>
</evidence>
<gene>
    <name evidence="1" type="ORF">OCTVUL_1B004148</name>
</gene>
<accession>A0AA36EYS5</accession>
<proteinExistence type="predicted"/>
<organism evidence="1 2">
    <name type="scientific">Octopus vulgaris</name>
    <name type="common">Common octopus</name>
    <dbReference type="NCBI Taxonomy" id="6645"/>
    <lineage>
        <taxon>Eukaryota</taxon>
        <taxon>Metazoa</taxon>
        <taxon>Spiralia</taxon>
        <taxon>Lophotrochozoa</taxon>
        <taxon>Mollusca</taxon>
        <taxon>Cephalopoda</taxon>
        <taxon>Coleoidea</taxon>
        <taxon>Octopodiformes</taxon>
        <taxon>Octopoda</taxon>
        <taxon>Incirrata</taxon>
        <taxon>Octopodidae</taxon>
        <taxon>Octopus</taxon>
    </lineage>
</organism>
<dbReference type="Proteomes" id="UP001162480">
    <property type="component" value="Chromosome 1"/>
</dbReference>
<dbReference type="EMBL" id="OX597814">
    <property type="protein sequence ID" value="CAI9716798.1"/>
    <property type="molecule type" value="Genomic_DNA"/>
</dbReference>